<evidence type="ECO:0000256" key="1">
    <source>
        <dbReference type="SAM" id="Phobius"/>
    </source>
</evidence>
<proteinExistence type="predicted"/>
<keyword evidence="1" id="KW-0472">Membrane</keyword>
<keyword evidence="1" id="KW-1133">Transmembrane helix</keyword>
<gene>
    <name evidence="2" type="ORF">FJTKL_08277</name>
</gene>
<evidence type="ECO:0000313" key="2">
    <source>
        <dbReference type="EMBL" id="KAL2285346.1"/>
    </source>
</evidence>
<organism evidence="2 3">
    <name type="scientific">Diaporthe vaccinii</name>
    <dbReference type="NCBI Taxonomy" id="105482"/>
    <lineage>
        <taxon>Eukaryota</taxon>
        <taxon>Fungi</taxon>
        <taxon>Dikarya</taxon>
        <taxon>Ascomycota</taxon>
        <taxon>Pezizomycotina</taxon>
        <taxon>Sordariomycetes</taxon>
        <taxon>Sordariomycetidae</taxon>
        <taxon>Diaporthales</taxon>
        <taxon>Diaporthaceae</taxon>
        <taxon>Diaporthe</taxon>
        <taxon>Diaporthe eres species complex</taxon>
    </lineage>
</organism>
<protein>
    <submittedName>
        <fullName evidence="2">Uncharacterized protein</fullName>
    </submittedName>
</protein>
<accession>A0ABR4ESC8</accession>
<name>A0ABR4ESC8_9PEZI</name>
<dbReference type="Proteomes" id="UP001600888">
    <property type="component" value="Unassembled WGS sequence"/>
</dbReference>
<evidence type="ECO:0000313" key="3">
    <source>
        <dbReference type="Proteomes" id="UP001600888"/>
    </source>
</evidence>
<keyword evidence="1" id="KW-0812">Transmembrane</keyword>
<feature type="transmembrane region" description="Helical" evidence="1">
    <location>
        <begin position="56"/>
        <end position="75"/>
    </location>
</feature>
<reference evidence="2 3" key="1">
    <citation type="submission" date="2024-03" db="EMBL/GenBank/DDBJ databases">
        <title>A high-quality draft genome sequence of Diaporthe vaccinii, a causative agent of upright dieback and viscid rot disease in cranberry plants.</title>
        <authorList>
            <person name="Sarrasin M."/>
            <person name="Lang B.F."/>
            <person name="Burger G."/>
        </authorList>
    </citation>
    <scope>NUCLEOTIDE SEQUENCE [LARGE SCALE GENOMIC DNA]</scope>
    <source>
        <strain evidence="2 3">IS7</strain>
    </source>
</reference>
<keyword evidence="3" id="KW-1185">Reference proteome</keyword>
<dbReference type="EMBL" id="JBAWTH010000031">
    <property type="protein sequence ID" value="KAL2285346.1"/>
    <property type="molecule type" value="Genomic_DNA"/>
</dbReference>
<sequence length="82" mass="8994">MIVIRVRTCGSAAQTCRRFESASFFRASCLAAVVMRMSSYGWQAKMLWSEGRSSSIRLWIVGITTVTSSGVKLGFSGMGFDL</sequence>
<comment type="caution">
    <text evidence="2">The sequence shown here is derived from an EMBL/GenBank/DDBJ whole genome shotgun (WGS) entry which is preliminary data.</text>
</comment>